<protein>
    <submittedName>
        <fullName evidence="2">Uncharacterized protein</fullName>
    </submittedName>
</protein>
<evidence type="ECO:0000256" key="1">
    <source>
        <dbReference type="SAM" id="Phobius"/>
    </source>
</evidence>
<name>A0A162B255_PSEFL</name>
<accession>A0A162B255</accession>
<reference evidence="2 3" key="2">
    <citation type="journal article" date="2018" name="Nature">
        <title>Mutant phenotypes for thousands of bacterial genes of unknown function.</title>
        <authorList>
            <person name="Price M.N."/>
            <person name="Wetmore K.M."/>
            <person name="Waters R.J."/>
            <person name="Callaghan M."/>
            <person name="Ray J."/>
            <person name="Liu H."/>
            <person name="Kuehl J.V."/>
            <person name="Melnyk R.A."/>
            <person name="Lamson J.S."/>
            <person name="Suh Y."/>
            <person name="Carlson H.K."/>
            <person name="Esquivel Z."/>
            <person name="Sadeeshkumar H."/>
            <person name="Chakraborty R."/>
            <person name="Zane G.M."/>
            <person name="Rubin B.E."/>
            <person name="Wall J.D."/>
            <person name="Visel A."/>
            <person name="Bristow J."/>
            <person name="Blow M.J."/>
            <person name="Arkin A.P."/>
            <person name="Deutschbauer A.M."/>
        </authorList>
    </citation>
    <scope>NUCLEOTIDE SEQUENCE [LARGE SCALE GENOMIC DNA]</scope>
    <source>
        <strain evidence="2 3">FW300-N1B4</strain>
    </source>
</reference>
<evidence type="ECO:0000313" key="2">
    <source>
        <dbReference type="EMBL" id="KZN20556.1"/>
    </source>
</evidence>
<gene>
    <name evidence="2" type="ORF">A1D17_03170</name>
</gene>
<proteinExistence type="predicted"/>
<comment type="caution">
    <text evidence="2">The sequence shown here is derived from an EMBL/GenBank/DDBJ whole genome shotgun (WGS) entry which is preliminary data.</text>
</comment>
<dbReference type="AlphaFoldDB" id="A0A162B255"/>
<organism evidence="2 3">
    <name type="scientific">Pseudomonas fluorescens</name>
    <dbReference type="NCBI Taxonomy" id="294"/>
    <lineage>
        <taxon>Bacteria</taxon>
        <taxon>Pseudomonadati</taxon>
        <taxon>Pseudomonadota</taxon>
        <taxon>Gammaproteobacteria</taxon>
        <taxon>Pseudomonadales</taxon>
        <taxon>Pseudomonadaceae</taxon>
        <taxon>Pseudomonas</taxon>
    </lineage>
</organism>
<sequence>MNKHTQQLMQYSPQTLKNRVDTLQAEKARDRESLPTKVLAFASVLLSLYAVGLSFGYSSMAFILPALFVAGCGAVWALGAWGLSANLRDSKAALKQLAS</sequence>
<feature type="transmembrane region" description="Helical" evidence="1">
    <location>
        <begin position="38"/>
        <end position="57"/>
    </location>
</feature>
<dbReference type="Proteomes" id="UP000076489">
    <property type="component" value="Unassembled WGS sequence"/>
</dbReference>
<feature type="transmembrane region" description="Helical" evidence="1">
    <location>
        <begin position="63"/>
        <end position="83"/>
    </location>
</feature>
<evidence type="ECO:0000313" key="3">
    <source>
        <dbReference type="Proteomes" id="UP000076489"/>
    </source>
</evidence>
<dbReference type="EMBL" id="LUKJ01000002">
    <property type="protein sequence ID" value="KZN20556.1"/>
    <property type="molecule type" value="Genomic_DNA"/>
</dbReference>
<keyword evidence="1" id="KW-0812">Transmembrane</keyword>
<reference evidence="3" key="1">
    <citation type="submission" date="2016-03" db="EMBL/GenBank/DDBJ databases">
        <authorList>
            <person name="Ray J."/>
            <person name="Price M."/>
            <person name="Deutschbauer A."/>
        </authorList>
    </citation>
    <scope>NUCLEOTIDE SEQUENCE [LARGE SCALE GENOMIC DNA]</scope>
    <source>
        <strain evidence="3">FW300-N1B4</strain>
    </source>
</reference>
<keyword evidence="1" id="KW-1133">Transmembrane helix</keyword>
<dbReference type="RefSeq" id="WP_063340604.1">
    <property type="nucleotide sequence ID" value="NZ_LUKJ01000002.1"/>
</dbReference>
<keyword evidence="1" id="KW-0472">Membrane</keyword>